<dbReference type="OrthoDB" id="9806179at2"/>
<keyword evidence="4" id="KW-1015">Disulfide bond</keyword>
<evidence type="ECO:0000256" key="5">
    <source>
        <dbReference type="ARBA" id="ARBA00023284"/>
    </source>
</evidence>
<dbReference type="EnsemblBacteria" id="ACZ19056">
    <property type="protein sequence ID" value="ACZ19056"/>
    <property type="gene ID" value="Taci_0823"/>
</dbReference>
<dbReference type="GO" id="GO:0004791">
    <property type="term" value="F:thioredoxin-disulfide reductase (NADPH) activity"/>
    <property type="evidence" value="ECO:0007669"/>
    <property type="project" value="UniProtKB-UniRule"/>
</dbReference>
<dbReference type="InterPro" id="IPR023753">
    <property type="entry name" value="FAD/NAD-binding_dom"/>
</dbReference>
<dbReference type="InterPro" id="IPR005982">
    <property type="entry name" value="Thioredox_Rdtase"/>
</dbReference>
<evidence type="ECO:0000256" key="2">
    <source>
        <dbReference type="ARBA" id="ARBA00022827"/>
    </source>
</evidence>
<dbReference type="PRINTS" id="PR00469">
    <property type="entry name" value="PNDRDTASEII"/>
</dbReference>
<dbReference type="SUPFAM" id="SSF51905">
    <property type="entry name" value="FAD/NAD(P)-binding domain"/>
    <property type="match status" value="1"/>
</dbReference>
<dbReference type="RefSeq" id="WP_012869571.1">
    <property type="nucleotide sequence ID" value="NC_013522.1"/>
</dbReference>
<dbReference type="STRING" id="525903.Taci_0823"/>
<dbReference type="GO" id="GO:0019430">
    <property type="term" value="P:removal of superoxide radicals"/>
    <property type="evidence" value="ECO:0007669"/>
    <property type="project" value="UniProtKB-UniRule"/>
</dbReference>
<keyword evidence="7" id="KW-0521">NADP</keyword>
<protein>
    <recommendedName>
        <fullName evidence="6">Thioredoxin reductase</fullName>
        <ecNumber evidence="6">1.8.1.9</ecNumber>
    </recommendedName>
</protein>
<evidence type="ECO:0000313" key="10">
    <source>
        <dbReference type="Proteomes" id="UP000002030"/>
    </source>
</evidence>
<reference evidence="9 10" key="1">
    <citation type="journal article" date="2009" name="Stand. Genomic Sci.">
        <title>Complete genome sequence of Thermanaerovibrio acidaminovorans type strain (Su883).</title>
        <authorList>
            <person name="Chovatia M."/>
            <person name="Sikorski J."/>
            <person name="Schroder M."/>
            <person name="Lapidus A."/>
            <person name="Nolan M."/>
            <person name="Tice H."/>
            <person name="Glavina Del Rio T."/>
            <person name="Copeland A."/>
            <person name="Cheng J.F."/>
            <person name="Lucas S."/>
            <person name="Chen F."/>
            <person name="Bruce D."/>
            <person name="Goodwin L."/>
            <person name="Pitluck S."/>
            <person name="Ivanova N."/>
            <person name="Mavromatis K."/>
            <person name="Ovchinnikova G."/>
            <person name="Pati A."/>
            <person name="Chen A."/>
            <person name="Palaniappan K."/>
            <person name="Land M."/>
            <person name="Hauser L."/>
            <person name="Chang Y.J."/>
            <person name="Jeffries C.D."/>
            <person name="Chain P."/>
            <person name="Saunders E."/>
            <person name="Detter J.C."/>
            <person name="Brettin T."/>
            <person name="Rohde M."/>
            <person name="Goker M."/>
            <person name="Spring S."/>
            <person name="Bristow J."/>
            <person name="Markowitz V."/>
            <person name="Hugenholtz P."/>
            <person name="Kyrpides N.C."/>
            <person name="Klenk H.P."/>
            <person name="Eisen J.A."/>
        </authorList>
    </citation>
    <scope>NUCLEOTIDE SEQUENCE [LARGE SCALE GENOMIC DNA]</scope>
    <source>
        <strain evidence="10">ATCC 49978 / DSM 6589 / Su883</strain>
    </source>
</reference>
<proteinExistence type="inferred from homology"/>
<dbReference type="Proteomes" id="UP000002030">
    <property type="component" value="Chromosome"/>
</dbReference>
<evidence type="ECO:0000313" key="9">
    <source>
        <dbReference type="EMBL" id="ACZ19056.1"/>
    </source>
</evidence>
<dbReference type="EMBL" id="CP001818">
    <property type="protein sequence ID" value="ACZ19056.1"/>
    <property type="molecule type" value="Genomic_DNA"/>
</dbReference>
<dbReference type="eggNOG" id="COG0492">
    <property type="taxonomic scope" value="Bacteria"/>
</dbReference>
<dbReference type="KEGG" id="tai:Taci_0823"/>
<accession>D1B9V3</accession>
<dbReference type="GO" id="GO:0005737">
    <property type="term" value="C:cytoplasm"/>
    <property type="evidence" value="ECO:0007669"/>
    <property type="project" value="InterPro"/>
</dbReference>
<evidence type="ECO:0000256" key="7">
    <source>
        <dbReference type="RuleBase" id="RU003881"/>
    </source>
</evidence>
<sequence>MERRELVILGAGPAGLTAAIYGRRAGLDVLIIERGMPGGQITITDEIENWPGVQHASGQELADSFRRHAEKFSPEFRDATVTSLEVRDGRKVVVTDKGEVEAEAVIIATGANFKRLGCPGEAEYTGRGVSYCAVCDGAFFEGEEVAVIGGGNTAVEEACYLTQFASKVYIVHRRDSFRADKVPVERAMSNPKIVPIFDSVVEAIEGGDMVERLVLWNVKTQEVSTLPVSGVFIFVGTAPNSGFASSLVETSPGGWIKTNSRMETSVEGIFAAGDVRDTFLRQVVTAAGDGAVAAMSAYSYITEQLHLQKILLEPPRVNALFYSSIDQEQVRLVGRVEEWASSKNVQVTLVDGYRNLRMMEKLGVRELPTAMVLKEGREVSRASVTSEEDLGLFLEL</sequence>
<keyword evidence="2 6" id="KW-0274">FAD</keyword>
<keyword evidence="3 6" id="KW-0560">Oxidoreductase</keyword>
<comment type="subunit">
    <text evidence="6">Homodimer.</text>
</comment>
<dbReference type="EC" id="1.8.1.9" evidence="6"/>
<dbReference type="PANTHER" id="PTHR48105">
    <property type="entry name" value="THIOREDOXIN REDUCTASE 1-RELATED-RELATED"/>
    <property type="match status" value="1"/>
</dbReference>
<dbReference type="PRINTS" id="PR00368">
    <property type="entry name" value="FADPNR"/>
</dbReference>
<dbReference type="Gene3D" id="3.50.50.60">
    <property type="entry name" value="FAD/NAD(P)-binding domain"/>
    <property type="match status" value="2"/>
</dbReference>
<evidence type="ECO:0000256" key="6">
    <source>
        <dbReference type="RuleBase" id="RU003880"/>
    </source>
</evidence>
<organism evidence="9 10">
    <name type="scientific">Thermanaerovibrio acidaminovorans (strain ATCC 49978 / DSM 6589 / Su883)</name>
    <name type="common">Selenomonas acidaminovorans</name>
    <dbReference type="NCBI Taxonomy" id="525903"/>
    <lineage>
        <taxon>Bacteria</taxon>
        <taxon>Thermotogati</taxon>
        <taxon>Synergistota</taxon>
        <taxon>Synergistia</taxon>
        <taxon>Synergistales</taxon>
        <taxon>Synergistaceae</taxon>
        <taxon>Thermanaerovibrio</taxon>
    </lineage>
</organism>
<feature type="domain" description="FAD/NAD(P)-binding" evidence="8">
    <location>
        <begin position="5"/>
        <end position="290"/>
    </location>
</feature>
<dbReference type="InterPro" id="IPR050097">
    <property type="entry name" value="Ferredoxin-NADP_redctase_2"/>
</dbReference>
<dbReference type="NCBIfam" id="TIGR01292">
    <property type="entry name" value="TRX_reduct"/>
    <property type="match status" value="1"/>
</dbReference>
<dbReference type="PROSITE" id="PS00573">
    <property type="entry name" value="PYRIDINE_REDOX_2"/>
    <property type="match status" value="1"/>
</dbReference>
<dbReference type="Pfam" id="PF07992">
    <property type="entry name" value="Pyr_redox_2"/>
    <property type="match status" value="1"/>
</dbReference>
<keyword evidence="5 6" id="KW-0676">Redox-active center</keyword>
<gene>
    <name evidence="9" type="ordered locus">Taci_0823</name>
</gene>
<evidence type="ECO:0000256" key="4">
    <source>
        <dbReference type="ARBA" id="ARBA00023157"/>
    </source>
</evidence>
<comment type="similarity">
    <text evidence="6">Belongs to the class-II pyridine nucleotide-disulfide oxidoreductase family.</text>
</comment>
<evidence type="ECO:0000259" key="8">
    <source>
        <dbReference type="Pfam" id="PF07992"/>
    </source>
</evidence>
<dbReference type="PATRIC" id="fig|525903.6.peg.824"/>
<evidence type="ECO:0000256" key="3">
    <source>
        <dbReference type="ARBA" id="ARBA00023002"/>
    </source>
</evidence>
<dbReference type="InterPro" id="IPR036188">
    <property type="entry name" value="FAD/NAD-bd_sf"/>
</dbReference>
<keyword evidence="10" id="KW-1185">Reference proteome</keyword>
<evidence type="ECO:0000256" key="1">
    <source>
        <dbReference type="ARBA" id="ARBA00022630"/>
    </source>
</evidence>
<dbReference type="InterPro" id="IPR008255">
    <property type="entry name" value="Pyr_nucl-diS_OxRdtase_2_AS"/>
</dbReference>
<comment type="catalytic activity">
    <reaction evidence="6">
        <text>[thioredoxin]-dithiol + NADP(+) = [thioredoxin]-disulfide + NADPH + H(+)</text>
        <dbReference type="Rhea" id="RHEA:20345"/>
        <dbReference type="Rhea" id="RHEA-COMP:10698"/>
        <dbReference type="Rhea" id="RHEA-COMP:10700"/>
        <dbReference type="ChEBI" id="CHEBI:15378"/>
        <dbReference type="ChEBI" id="CHEBI:29950"/>
        <dbReference type="ChEBI" id="CHEBI:50058"/>
        <dbReference type="ChEBI" id="CHEBI:57783"/>
        <dbReference type="ChEBI" id="CHEBI:58349"/>
        <dbReference type="EC" id="1.8.1.9"/>
    </reaction>
</comment>
<name>D1B9V3_THEAS</name>
<keyword evidence="1 6" id="KW-0285">Flavoprotein</keyword>
<dbReference type="AlphaFoldDB" id="D1B9V3"/>
<comment type="cofactor">
    <cofactor evidence="7">
        <name>FAD</name>
        <dbReference type="ChEBI" id="CHEBI:57692"/>
    </cofactor>
    <text evidence="7">Binds 1 FAD per subunit.</text>
</comment>
<dbReference type="HOGENOM" id="CLU_031864_5_3_0"/>